<protein>
    <submittedName>
        <fullName evidence="2">Stage II sporulation protein D</fullName>
    </submittedName>
</protein>
<dbReference type="InterPro" id="IPR013486">
    <property type="entry name" value="SpoIID/LytB"/>
</dbReference>
<accession>A0A660KUZ0</accession>
<proteinExistence type="predicted"/>
<dbReference type="GO" id="GO:0030435">
    <property type="term" value="P:sporulation resulting in formation of a cellular spore"/>
    <property type="evidence" value="ECO:0007669"/>
    <property type="project" value="InterPro"/>
</dbReference>
<organism evidence="2 3">
    <name type="scientific">Brockia lithotrophica</name>
    <dbReference type="NCBI Taxonomy" id="933949"/>
    <lineage>
        <taxon>Bacteria</taxon>
        <taxon>Bacillati</taxon>
        <taxon>Bacillota</taxon>
        <taxon>Bacilli</taxon>
        <taxon>Bacillales</taxon>
        <taxon>Bacillales Family X. Incertae Sedis</taxon>
        <taxon>Brockia</taxon>
    </lineage>
</organism>
<dbReference type="NCBIfam" id="TIGR02669">
    <property type="entry name" value="SpoIID_LytB"/>
    <property type="match status" value="1"/>
</dbReference>
<dbReference type="InterPro" id="IPR014225">
    <property type="entry name" value="Spore_II_D_firmicutes"/>
</dbReference>
<dbReference type="PANTHER" id="PTHR30032:SF4">
    <property type="entry name" value="AMIDASE ENHANCER"/>
    <property type="match status" value="1"/>
</dbReference>
<dbReference type="RefSeq" id="WP_121444734.1">
    <property type="nucleotide sequence ID" value="NZ_RBIJ01000005.1"/>
</dbReference>
<evidence type="ECO:0000313" key="3">
    <source>
        <dbReference type="Proteomes" id="UP000267019"/>
    </source>
</evidence>
<dbReference type="PANTHER" id="PTHR30032">
    <property type="entry name" value="N-ACETYLMURAMOYL-L-ALANINE AMIDASE-RELATED"/>
    <property type="match status" value="1"/>
</dbReference>
<dbReference type="EMBL" id="RBIJ01000005">
    <property type="protein sequence ID" value="RKQ83825.1"/>
    <property type="molecule type" value="Genomic_DNA"/>
</dbReference>
<name>A0A660KUZ0_9BACL</name>
<feature type="domain" description="Sporulation stage II protein D amidase enhancer LytB N-terminal" evidence="1">
    <location>
        <begin position="72"/>
        <end position="173"/>
    </location>
</feature>
<comment type="caution">
    <text evidence="2">The sequence shown here is derived from an EMBL/GenBank/DDBJ whole genome shotgun (WGS) entry which is preliminary data.</text>
</comment>
<dbReference type="GO" id="GO:0030288">
    <property type="term" value="C:outer membrane-bounded periplasmic space"/>
    <property type="evidence" value="ECO:0007669"/>
    <property type="project" value="TreeGrafter"/>
</dbReference>
<keyword evidence="3" id="KW-1185">Reference proteome</keyword>
<dbReference type="OrthoDB" id="9794671at2"/>
<dbReference type="InterPro" id="IPR013693">
    <property type="entry name" value="SpoIID/LytB_N"/>
</dbReference>
<evidence type="ECO:0000259" key="1">
    <source>
        <dbReference type="Pfam" id="PF08486"/>
    </source>
</evidence>
<evidence type="ECO:0000313" key="2">
    <source>
        <dbReference type="EMBL" id="RKQ83825.1"/>
    </source>
</evidence>
<dbReference type="Pfam" id="PF08486">
    <property type="entry name" value="SpoIID"/>
    <property type="match status" value="1"/>
</dbReference>
<gene>
    <name evidence="2" type="ORF">C7438_1485</name>
</gene>
<dbReference type="Proteomes" id="UP000267019">
    <property type="component" value="Unassembled WGS sequence"/>
</dbReference>
<reference evidence="2 3" key="1">
    <citation type="submission" date="2018-10" db="EMBL/GenBank/DDBJ databases">
        <title>Genomic Encyclopedia of Type Strains, Phase IV (KMG-IV): sequencing the most valuable type-strain genomes for metagenomic binning, comparative biology and taxonomic classification.</title>
        <authorList>
            <person name="Goeker M."/>
        </authorList>
    </citation>
    <scope>NUCLEOTIDE SEQUENCE [LARGE SCALE GENOMIC DNA]</scope>
    <source>
        <strain evidence="2 3">DSM 22653</strain>
    </source>
</reference>
<sequence>MRSPRRRDPGIRRWLFIGAVSLFAAGGAGIGAHVLRLSLPPGEGRAVVYLAPVDSSDEHAPPDLVVSVFRTQSKRVEQVALETYVAGVVAGEMPASFSPEALKAQAVAARTYAVYRLGLAGTAATKSALRDDDWDQVYHDEAIRRGKWGEAYPTYDEKVWAAVRATEGEILTYKGTPAETLYFAVSNGQTDDARDVFGGDRPYLRSVPSPWDREAPTYHKVFRFSRAEVAKKLEVAVDELARVVVVEETAGKQVKRIRIGSREWAGKEVSRRLGLPSATFRMRVEGDAVIVDTYGHGHGVGMSQWGAERLARGGKTYEAILAYYYPGTALTRIGSAGAVATREPPRTP</sequence>
<dbReference type="InterPro" id="IPR051922">
    <property type="entry name" value="Bact_Sporulation_Assoc"/>
</dbReference>
<dbReference type="AlphaFoldDB" id="A0A660KUZ0"/>
<dbReference type="NCBIfam" id="TIGR02870">
    <property type="entry name" value="spore_II_D"/>
    <property type="match status" value="1"/>
</dbReference>